<feature type="transmembrane region" description="Helical" evidence="5">
    <location>
        <begin position="160"/>
        <end position="183"/>
    </location>
</feature>
<keyword evidence="3 5" id="KW-1133">Transmembrane helix</keyword>
<keyword evidence="4 5" id="KW-0472">Membrane</keyword>
<name>A0A919JDT5_9ACTN</name>
<comment type="caution">
    <text evidence="7">The sequence shown here is derived from an EMBL/GenBank/DDBJ whole genome shotgun (WGS) entry which is preliminary data.</text>
</comment>
<keyword evidence="5" id="KW-1003">Cell membrane</keyword>
<feature type="domain" description="ABC transmembrane type-2" evidence="6">
    <location>
        <begin position="38"/>
        <end position="273"/>
    </location>
</feature>
<feature type="transmembrane region" description="Helical" evidence="5">
    <location>
        <begin position="77"/>
        <end position="101"/>
    </location>
</feature>
<comment type="subcellular location">
    <subcellularLocation>
        <location evidence="5">Cell membrane</location>
        <topology evidence="5">Multi-pass membrane protein</topology>
    </subcellularLocation>
    <subcellularLocation>
        <location evidence="1">Membrane</location>
        <topology evidence="1">Multi-pass membrane protein</topology>
    </subcellularLocation>
</comment>
<feature type="transmembrane region" description="Helical" evidence="5">
    <location>
        <begin position="251"/>
        <end position="275"/>
    </location>
</feature>
<evidence type="ECO:0000313" key="7">
    <source>
        <dbReference type="EMBL" id="GIE47356.1"/>
    </source>
</evidence>
<dbReference type="AlphaFoldDB" id="A0A919JDT5"/>
<dbReference type="Pfam" id="PF01061">
    <property type="entry name" value="ABC2_membrane"/>
    <property type="match status" value="1"/>
</dbReference>
<dbReference type="InterPro" id="IPR013525">
    <property type="entry name" value="ABC2_TM"/>
</dbReference>
<feature type="transmembrane region" description="Helical" evidence="5">
    <location>
        <begin position="39"/>
        <end position="57"/>
    </location>
</feature>
<gene>
    <name evidence="7" type="ORF">Ani05nite_08900</name>
</gene>
<accession>A0A919JDT5</accession>
<protein>
    <recommendedName>
        <fullName evidence="5">Transport permease protein</fullName>
    </recommendedName>
</protein>
<dbReference type="PROSITE" id="PS51012">
    <property type="entry name" value="ABC_TM2"/>
    <property type="match status" value="1"/>
</dbReference>
<dbReference type="Proteomes" id="UP000647172">
    <property type="component" value="Unassembled WGS sequence"/>
</dbReference>
<dbReference type="PANTHER" id="PTHR43332:SF2">
    <property type="entry name" value="INNER MEMBRANE TRANSPORT PERMEASE YADH"/>
    <property type="match status" value="1"/>
</dbReference>
<keyword evidence="2 5" id="KW-0812">Transmembrane</keyword>
<dbReference type="GO" id="GO:0005886">
    <property type="term" value="C:plasma membrane"/>
    <property type="evidence" value="ECO:0007669"/>
    <property type="project" value="UniProtKB-SubCell"/>
</dbReference>
<keyword evidence="5" id="KW-0813">Transport</keyword>
<dbReference type="PANTHER" id="PTHR43332">
    <property type="entry name" value="INNER MEMBRANE TRANSPORT PERMEASE YADH-RELATED"/>
    <property type="match status" value="1"/>
</dbReference>
<dbReference type="InterPro" id="IPR052522">
    <property type="entry name" value="ABC-2_transport_permease"/>
</dbReference>
<reference evidence="7" key="1">
    <citation type="submission" date="2021-01" db="EMBL/GenBank/DDBJ databases">
        <title>Whole genome shotgun sequence of Actinoplanes nipponensis NBRC 14063.</title>
        <authorList>
            <person name="Komaki H."/>
            <person name="Tamura T."/>
        </authorList>
    </citation>
    <scope>NUCLEOTIDE SEQUENCE</scope>
    <source>
        <strain evidence="7">NBRC 14063</strain>
    </source>
</reference>
<comment type="similarity">
    <text evidence="5">Belongs to the ABC-2 integral membrane protein family.</text>
</comment>
<sequence length="279" mass="30026">MSVVALPQSTISTRRIAWHTFRAMLVRDLRVLRGQLGSLLTRSVMQPLAFTFVFTYVMPKIGMAGTPGVDGRGFATILVPGLVAITIAIQGIMAVTMPLLLEFSYNREIEDRAMAPVPIWLIGVAKITSGALQALAAGALVFPIVLLVHAEDQAPYVHVYSWPLFIAVALLSALLGSASGLLLGTVIDIKRAQQFFAVVVTPMTMLGCVYYSWSTLGPLPWLQYAVLLNPVVYMSEGLRASLTPQLAHMPAIAFMSALAGGTVIVGWAAVTRFVARVVD</sequence>
<evidence type="ECO:0000259" key="6">
    <source>
        <dbReference type="PROSITE" id="PS51012"/>
    </source>
</evidence>
<evidence type="ECO:0000256" key="2">
    <source>
        <dbReference type="ARBA" id="ARBA00022692"/>
    </source>
</evidence>
<evidence type="ECO:0000313" key="8">
    <source>
        <dbReference type="Proteomes" id="UP000647172"/>
    </source>
</evidence>
<organism evidence="7 8">
    <name type="scientific">Actinoplanes nipponensis</name>
    <dbReference type="NCBI Taxonomy" id="135950"/>
    <lineage>
        <taxon>Bacteria</taxon>
        <taxon>Bacillati</taxon>
        <taxon>Actinomycetota</taxon>
        <taxon>Actinomycetes</taxon>
        <taxon>Micromonosporales</taxon>
        <taxon>Micromonosporaceae</taxon>
        <taxon>Actinoplanes</taxon>
    </lineage>
</organism>
<dbReference type="InterPro" id="IPR047817">
    <property type="entry name" value="ABC2_TM_bact-type"/>
</dbReference>
<evidence type="ECO:0000256" key="5">
    <source>
        <dbReference type="RuleBase" id="RU361157"/>
    </source>
</evidence>
<dbReference type="GO" id="GO:0140359">
    <property type="term" value="F:ABC-type transporter activity"/>
    <property type="evidence" value="ECO:0007669"/>
    <property type="project" value="InterPro"/>
</dbReference>
<keyword evidence="8" id="KW-1185">Reference proteome</keyword>
<evidence type="ECO:0000256" key="4">
    <source>
        <dbReference type="ARBA" id="ARBA00023136"/>
    </source>
</evidence>
<feature type="transmembrane region" description="Helical" evidence="5">
    <location>
        <begin position="195"/>
        <end position="213"/>
    </location>
</feature>
<dbReference type="EMBL" id="BOMQ01000011">
    <property type="protein sequence ID" value="GIE47356.1"/>
    <property type="molecule type" value="Genomic_DNA"/>
</dbReference>
<feature type="transmembrane region" description="Helical" evidence="5">
    <location>
        <begin position="121"/>
        <end position="148"/>
    </location>
</feature>
<proteinExistence type="inferred from homology"/>
<evidence type="ECO:0000256" key="1">
    <source>
        <dbReference type="ARBA" id="ARBA00004141"/>
    </source>
</evidence>
<dbReference type="RefSeq" id="WP_203765356.1">
    <property type="nucleotide sequence ID" value="NZ_BAAAYJ010000064.1"/>
</dbReference>
<evidence type="ECO:0000256" key="3">
    <source>
        <dbReference type="ARBA" id="ARBA00022989"/>
    </source>
</evidence>